<dbReference type="Pfam" id="PF08448">
    <property type="entry name" value="PAS_4"/>
    <property type="match status" value="1"/>
</dbReference>
<dbReference type="InterPro" id="IPR000160">
    <property type="entry name" value="GGDEF_dom"/>
</dbReference>
<dbReference type="FunFam" id="3.20.20.450:FF:000001">
    <property type="entry name" value="Cyclic di-GMP phosphodiesterase yahA"/>
    <property type="match status" value="1"/>
</dbReference>
<dbReference type="Pfam" id="PF00990">
    <property type="entry name" value="GGDEF"/>
    <property type="match status" value="1"/>
</dbReference>
<protein>
    <submittedName>
        <fullName evidence="15">Uncharacterized protein</fullName>
    </submittedName>
</protein>
<dbReference type="NCBIfam" id="TIGR00229">
    <property type="entry name" value="sensory_box"/>
    <property type="match status" value="3"/>
</dbReference>
<evidence type="ECO:0000256" key="6">
    <source>
        <dbReference type="ARBA" id="ARBA00022777"/>
    </source>
</evidence>
<accession>A0A401FTJ7</accession>
<dbReference type="InterPro" id="IPR000014">
    <property type="entry name" value="PAS"/>
</dbReference>
<dbReference type="PROSITE" id="PS50883">
    <property type="entry name" value="EAL"/>
    <property type="match status" value="1"/>
</dbReference>
<evidence type="ECO:0000256" key="7">
    <source>
        <dbReference type="ARBA" id="ARBA00022840"/>
    </source>
</evidence>
<feature type="domain" description="PAC" evidence="11">
    <location>
        <begin position="430"/>
        <end position="484"/>
    </location>
</feature>
<dbReference type="PANTHER" id="PTHR44757">
    <property type="entry name" value="DIGUANYLATE CYCLASE DGCP"/>
    <property type="match status" value="1"/>
</dbReference>
<evidence type="ECO:0000259" key="10">
    <source>
        <dbReference type="PROSITE" id="PS50112"/>
    </source>
</evidence>
<dbReference type="GO" id="GO:0004673">
    <property type="term" value="F:protein histidine kinase activity"/>
    <property type="evidence" value="ECO:0007669"/>
    <property type="project" value="InterPro"/>
</dbReference>
<dbReference type="Pfam" id="PF09308">
    <property type="entry name" value="LuxQ-periplasm"/>
    <property type="match status" value="1"/>
</dbReference>
<evidence type="ECO:0000256" key="5">
    <source>
        <dbReference type="ARBA" id="ARBA00022741"/>
    </source>
</evidence>
<dbReference type="SMART" id="SM00052">
    <property type="entry name" value="EAL"/>
    <property type="match status" value="1"/>
</dbReference>
<dbReference type="PROSITE" id="PS50887">
    <property type="entry name" value="GGDEF"/>
    <property type="match status" value="1"/>
</dbReference>
<organism evidence="15 16">
    <name type="scientific">Desulfonema ishimotonii</name>
    <dbReference type="NCBI Taxonomy" id="45657"/>
    <lineage>
        <taxon>Bacteria</taxon>
        <taxon>Pseudomonadati</taxon>
        <taxon>Thermodesulfobacteriota</taxon>
        <taxon>Desulfobacteria</taxon>
        <taxon>Desulfobacterales</taxon>
        <taxon>Desulfococcaceae</taxon>
        <taxon>Desulfonema</taxon>
    </lineage>
</organism>
<dbReference type="Gene3D" id="3.20.20.450">
    <property type="entry name" value="EAL domain"/>
    <property type="match status" value="1"/>
</dbReference>
<dbReference type="SUPFAM" id="SSF103190">
    <property type="entry name" value="Sensory domain-like"/>
    <property type="match status" value="1"/>
</dbReference>
<dbReference type="InterPro" id="IPR035919">
    <property type="entry name" value="EAL_sf"/>
</dbReference>
<evidence type="ECO:0000313" key="16">
    <source>
        <dbReference type="Proteomes" id="UP000288096"/>
    </source>
</evidence>
<keyword evidence="7" id="KW-0067">ATP-binding</keyword>
<evidence type="ECO:0000259" key="12">
    <source>
        <dbReference type="PROSITE" id="PS50883"/>
    </source>
</evidence>
<name>A0A401FTJ7_9BACT</name>
<feature type="domain" description="HAMP" evidence="13">
    <location>
        <begin position="313"/>
        <end position="359"/>
    </location>
</feature>
<dbReference type="InterPro" id="IPR029787">
    <property type="entry name" value="Nucleotide_cyclase"/>
</dbReference>
<gene>
    <name evidence="15" type="ORF">DENIS_1229</name>
</gene>
<dbReference type="SUPFAM" id="SSF55785">
    <property type="entry name" value="PYP-like sensor domain (PAS domain)"/>
    <property type="match status" value="3"/>
</dbReference>
<evidence type="ECO:0000259" key="13">
    <source>
        <dbReference type="PROSITE" id="PS50885"/>
    </source>
</evidence>
<keyword evidence="4" id="KW-0808">Transferase</keyword>
<dbReference type="InterPro" id="IPR003660">
    <property type="entry name" value="HAMP_dom"/>
</dbReference>
<dbReference type="Proteomes" id="UP000288096">
    <property type="component" value="Unassembled WGS sequence"/>
</dbReference>
<evidence type="ECO:0000256" key="2">
    <source>
        <dbReference type="ARBA" id="ARBA00022519"/>
    </source>
</evidence>
<dbReference type="OrthoDB" id="9759431at2"/>
<comment type="caution">
    <text evidence="15">The sequence shown here is derived from an EMBL/GenBank/DDBJ whole genome shotgun (WGS) entry which is preliminary data.</text>
</comment>
<dbReference type="GO" id="GO:0000160">
    <property type="term" value="P:phosphorelay signal transduction system"/>
    <property type="evidence" value="ECO:0007669"/>
    <property type="project" value="UniProtKB-KW"/>
</dbReference>
<keyword evidence="2" id="KW-0997">Cell inner membrane</keyword>
<dbReference type="Pfam" id="PF13426">
    <property type="entry name" value="PAS_9"/>
    <property type="match status" value="2"/>
</dbReference>
<dbReference type="PANTHER" id="PTHR44757:SF2">
    <property type="entry name" value="BIOFILM ARCHITECTURE MAINTENANCE PROTEIN MBAA"/>
    <property type="match status" value="1"/>
</dbReference>
<dbReference type="SMART" id="SM00267">
    <property type="entry name" value="GGDEF"/>
    <property type="match status" value="1"/>
</dbReference>
<dbReference type="InterPro" id="IPR043128">
    <property type="entry name" value="Rev_trsase/Diguanyl_cyclase"/>
</dbReference>
<keyword evidence="5" id="KW-0547">Nucleotide-binding</keyword>
<evidence type="ECO:0000313" key="15">
    <source>
        <dbReference type="EMBL" id="GBC60278.1"/>
    </source>
</evidence>
<dbReference type="InterPro" id="IPR000700">
    <property type="entry name" value="PAS-assoc_C"/>
</dbReference>
<feature type="domain" description="PAC" evidence="11">
    <location>
        <begin position="559"/>
        <end position="611"/>
    </location>
</feature>
<feature type="transmembrane region" description="Helical" evidence="9">
    <location>
        <begin position="20"/>
        <end position="38"/>
    </location>
</feature>
<keyword evidence="16" id="KW-1185">Reference proteome</keyword>
<dbReference type="InterPro" id="IPR052155">
    <property type="entry name" value="Biofilm_reg_signaling"/>
</dbReference>
<keyword evidence="9" id="KW-1133">Transmembrane helix</keyword>
<dbReference type="InterPro" id="IPR035965">
    <property type="entry name" value="PAS-like_dom_sf"/>
</dbReference>
<dbReference type="Gene3D" id="6.10.340.10">
    <property type="match status" value="1"/>
</dbReference>
<evidence type="ECO:0000256" key="8">
    <source>
        <dbReference type="ARBA" id="ARBA00023012"/>
    </source>
</evidence>
<evidence type="ECO:0000259" key="11">
    <source>
        <dbReference type="PROSITE" id="PS50113"/>
    </source>
</evidence>
<dbReference type="PROSITE" id="PS50112">
    <property type="entry name" value="PAS"/>
    <property type="match status" value="3"/>
</dbReference>
<dbReference type="InterPro" id="IPR029151">
    <property type="entry name" value="Sensor-like_sf"/>
</dbReference>
<comment type="subcellular location">
    <subcellularLocation>
        <location evidence="1">Cell inner membrane</location>
        <topology evidence="1">Multi-pass membrane protein</topology>
    </subcellularLocation>
</comment>
<feature type="domain" description="PAS" evidence="10">
    <location>
        <begin position="357"/>
        <end position="427"/>
    </location>
</feature>
<keyword evidence="8" id="KW-0902">Two-component regulatory system</keyword>
<feature type="domain" description="PAS" evidence="10">
    <location>
        <begin position="615"/>
        <end position="654"/>
    </location>
</feature>
<dbReference type="RefSeq" id="WP_124327714.1">
    <property type="nucleotide sequence ID" value="NZ_BEXT01000001.1"/>
</dbReference>
<dbReference type="EMBL" id="BEXT01000001">
    <property type="protein sequence ID" value="GBC60278.1"/>
    <property type="molecule type" value="Genomic_DNA"/>
</dbReference>
<evidence type="ECO:0000256" key="4">
    <source>
        <dbReference type="ARBA" id="ARBA00022679"/>
    </source>
</evidence>
<dbReference type="SMART" id="SM00091">
    <property type="entry name" value="PAS"/>
    <property type="match status" value="3"/>
</dbReference>
<sequence>MKFRNTDTPRSMSLSANVAGFFLFFFITIMAVTLVWNYRNAARLVDREISRSFDHAHAIIRLVMKNSLSTMESVLVNAAARDALIRAVSGQDAGAARRVLHAVIESKSVTFPDLLFISLPGKPVWQAVSSPFHKVTEFLPGVVKKQHEYLNGWHLAVFPTGSGELTAFIRAFPIVDTFSGHVLGRLFGGVILNRNLPLLENMRRQTRSALTAFCMGEHTIGVVAPPGNPKMMPPGRVIGCSGISDIKGFLYSSRSFVLEGRETSLKILIGIEDRTFGDLRGQYLFNLFVLFLLIAFLVLLTVFSLRHITQPYLEALVYYADEVARGKTNVRFRAGRIREFNRLAGVIESMVARIQQNQDYIIQLFESANFPLISWTPDLKITRFNRAAEHLTGVSAVTALNSRVNDILLSDHDNRLRKMAVRSVRGELIAGEEIRMISRNRAGFRHVVWNMAPVFAPGHGRVLSVIAQGQDITSRTEAEEALRESEARFRATFEQAAMGIAMIDLKGCWIRVNDKICHILGYAREELVLRRIREITHPDDLSSDTAFIRQLLAGESDTYSLEKRYIRKDGLPVWVNLTVSLVRRPDGNAAYFIALVEDISQRKENEAWLRMAANVFENVQEGIFITDTKGDILEVNPAFCQITGYSREEVIGKNTRILKSGSHTPNFYREIWEGVIRNGQWMGEIWDRRKGGDIYPKWLSASAIRDESGQITRLVGIFSDLSSKKQAEDALYRLTNYDSLTNLANRSLFRERLKRALPAADENERMAGVIYLDLDNFKIINDTLGYIEGDRILREAAGRLERLVKSRDTVARLGSDEFGIILSDIRESKNAASVSLRLMNALSAPFALKDREVFLSCAVGISLYPPDSSDADSLIQNANIALNHAKLMPGKNVYQYFSQEMNQRVSERLRLEQDLRSALDRGEFRLFYQPKVDLVSGEMHSMEALIRWAHPESGLVSPVRFIPIAEETGLIIPIGQWVLEEACRQNRAWQDAGFPPLRVAVNLSATQFAQPDIVDSIVAVLEKTGLDPEFLELEITESMLMEDVEDAIRILRELKGLGLSLAIDDFGTGYSSLSYLKRFPVDCIKIDQSFIAELLKNSEDAAITSAIIALAGSLNLNVTAEGVETLEHVDFLRRRGCHEIQGYYFSRPLPPEDFTRLLREGRNLYNFKSAS</sequence>
<keyword evidence="3" id="KW-0597">Phosphoprotein</keyword>
<dbReference type="SMART" id="SM00086">
    <property type="entry name" value="PAC"/>
    <property type="match status" value="3"/>
</dbReference>
<feature type="domain" description="EAL" evidence="12">
    <location>
        <begin position="908"/>
        <end position="1162"/>
    </location>
</feature>
<dbReference type="InterPro" id="IPR001610">
    <property type="entry name" value="PAC"/>
</dbReference>
<reference evidence="16" key="1">
    <citation type="submission" date="2017-11" db="EMBL/GenBank/DDBJ databases">
        <authorList>
            <person name="Watanabe M."/>
            <person name="Kojima H."/>
        </authorList>
    </citation>
    <scope>NUCLEOTIDE SEQUENCE [LARGE SCALE GENOMIC DNA]</scope>
    <source>
        <strain evidence="16">Tokyo 01</strain>
    </source>
</reference>
<dbReference type="CDD" id="cd01948">
    <property type="entry name" value="EAL"/>
    <property type="match status" value="1"/>
</dbReference>
<dbReference type="SUPFAM" id="SSF141868">
    <property type="entry name" value="EAL domain-like"/>
    <property type="match status" value="1"/>
</dbReference>
<dbReference type="InterPro" id="IPR013656">
    <property type="entry name" value="PAS_4"/>
</dbReference>
<dbReference type="AlphaFoldDB" id="A0A401FTJ7"/>
<evidence type="ECO:0000256" key="9">
    <source>
        <dbReference type="SAM" id="Phobius"/>
    </source>
</evidence>
<dbReference type="InterPro" id="IPR001633">
    <property type="entry name" value="EAL_dom"/>
</dbReference>
<dbReference type="GO" id="GO:0005886">
    <property type="term" value="C:plasma membrane"/>
    <property type="evidence" value="ECO:0007669"/>
    <property type="project" value="UniProtKB-SubCell"/>
</dbReference>
<dbReference type="SUPFAM" id="SSF55073">
    <property type="entry name" value="Nucleotide cyclase"/>
    <property type="match status" value="1"/>
</dbReference>
<keyword evidence="2" id="KW-1003">Cell membrane</keyword>
<feature type="domain" description="PAC" evidence="11">
    <location>
        <begin position="681"/>
        <end position="733"/>
    </location>
</feature>
<reference evidence="16" key="2">
    <citation type="submission" date="2019-01" db="EMBL/GenBank/DDBJ databases">
        <title>Genome sequence of Desulfonema ishimotonii strain Tokyo 01.</title>
        <authorList>
            <person name="Fukui M."/>
        </authorList>
    </citation>
    <scope>NUCLEOTIDE SEQUENCE [LARGE SCALE GENOMIC DNA]</scope>
    <source>
        <strain evidence="16">Tokyo 01</strain>
    </source>
</reference>
<dbReference type="PROSITE" id="PS50113">
    <property type="entry name" value="PAC"/>
    <property type="match status" value="3"/>
</dbReference>
<evidence type="ECO:0000259" key="14">
    <source>
        <dbReference type="PROSITE" id="PS50887"/>
    </source>
</evidence>
<proteinExistence type="predicted"/>
<keyword evidence="6" id="KW-0418">Kinase</keyword>
<keyword evidence="9" id="KW-0472">Membrane</keyword>
<dbReference type="GO" id="GO:0016791">
    <property type="term" value="F:phosphatase activity"/>
    <property type="evidence" value="ECO:0007669"/>
    <property type="project" value="InterPro"/>
</dbReference>
<keyword evidence="9" id="KW-0812">Transmembrane</keyword>
<feature type="domain" description="PAS" evidence="10">
    <location>
        <begin position="485"/>
        <end position="555"/>
    </location>
</feature>
<dbReference type="CDD" id="cd00130">
    <property type="entry name" value="PAS"/>
    <property type="match status" value="3"/>
</dbReference>
<dbReference type="Pfam" id="PF00563">
    <property type="entry name" value="EAL"/>
    <property type="match status" value="1"/>
</dbReference>
<dbReference type="GO" id="GO:0005524">
    <property type="term" value="F:ATP binding"/>
    <property type="evidence" value="ECO:0007669"/>
    <property type="project" value="UniProtKB-KW"/>
</dbReference>
<evidence type="ECO:0000256" key="3">
    <source>
        <dbReference type="ARBA" id="ARBA00022553"/>
    </source>
</evidence>
<dbReference type="PROSITE" id="PS50885">
    <property type="entry name" value="HAMP"/>
    <property type="match status" value="1"/>
</dbReference>
<feature type="transmembrane region" description="Helical" evidence="9">
    <location>
        <begin position="283"/>
        <end position="305"/>
    </location>
</feature>
<dbReference type="NCBIfam" id="TIGR00254">
    <property type="entry name" value="GGDEF"/>
    <property type="match status" value="1"/>
</dbReference>
<feature type="domain" description="GGDEF" evidence="14">
    <location>
        <begin position="765"/>
        <end position="899"/>
    </location>
</feature>
<dbReference type="Gene3D" id="3.30.70.270">
    <property type="match status" value="1"/>
</dbReference>
<evidence type="ECO:0000256" key="1">
    <source>
        <dbReference type="ARBA" id="ARBA00004429"/>
    </source>
</evidence>
<dbReference type="CDD" id="cd01949">
    <property type="entry name" value="GGDEF"/>
    <property type="match status" value="1"/>
</dbReference>
<dbReference type="Gene3D" id="3.30.450.220">
    <property type="entry name" value="LuxQ periplasmic domain, N-terminal subdomain"/>
    <property type="match status" value="1"/>
</dbReference>
<dbReference type="InterPro" id="IPR015387">
    <property type="entry name" value="LuxQ-periplasm_dom"/>
</dbReference>
<dbReference type="InterPro" id="IPR043056">
    <property type="entry name" value="LuxQ-periplasm_N"/>
</dbReference>
<dbReference type="Gene3D" id="3.30.450.20">
    <property type="entry name" value="PAS domain"/>
    <property type="match status" value="3"/>
</dbReference>